<organism evidence="1 2">
    <name type="scientific">Chthoniobacter flavus Ellin428</name>
    <dbReference type="NCBI Taxonomy" id="497964"/>
    <lineage>
        <taxon>Bacteria</taxon>
        <taxon>Pseudomonadati</taxon>
        <taxon>Verrucomicrobiota</taxon>
        <taxon>Spartobacteria</taxon>
        <taxon>Chthoniobacterales</taxon>
        <taxon>Chthoniobacteraceae</taxon>
        <taxon>Chthoniobacter</taxon>
    </lineage>
</organism>
<dbReference type="Proteomes" id="UP000005824">
    <property type="component" value="Unassembled WGS sequence"/>
</dbReference>
<evidence type="ECO:0000313" key="1">
    <source>
        <dbReference type="EMBL" id="EDY21298.1"/>
    </source>
</evidence>
<dbReference type="EMBL" id="ABVL01000003">
    <property type="protein sequence ID" value="EDY21298.1"/>
    <property type="molecule type" value="Genomic_DNA"/>
</dbReference>
<name>B4CWX8_9BACT</name>
<comment type="caution">
    <text evidence="1">The sequence shown here is derived from an EMBL/GenBank/DDBJ whole genome shotgun (WGS) entry which is preliminary data.</text>
</comment>
<dbReference type="STRING" id="497964.CfE428DRAFT_1591"/>
<dbReference type="AlphaFoldDB" id="B4CWX8"/>
<keyword evidence="2" id="KW-1185">Reference proteome</keyword>
<protein>
    <submittedName>
        <fullName evidence="1">Uncharacterized protein</fullName>
    </submittedName>
</protein>
<accession>B4CWX8</accession>
<gene>
    <name evidence="1" type="ORF">CfE428DRAFT_1591</name>
</gene>
<evidence type="ECO:0000313" key="2">
    <source>
        <dbReference type="Proteomes" id="UP000005824"/>
    </source>
</evidence>
<dbReference type="InParanoid" id="B4CWX8"/>
<proteinExistence type="predicted"/>
<sequence>MAAVHLEDADRLRLIFADERGIHVRPAQADHGADAGEDARELIRPFPSRDESADCAAAATADGVIVAVLAEDDLASVTRRFLLHHRQQLIEQEARIAIAHAVVFVAAIVTIQRLAAIERFDHPGANENADRYRYIALRDEVVENHRRIPLHAVLVHIQARRLGAVVLLRHIDRHLAGSARENLRLGKVELDQLAFGHVGVRLGIFALRVIRLSGRQRRDGEQNGNGQGEWEQVFHEIGRNGREWDQ</sequence>
<reference evidence="1 2" key="1">
    <citation type="journal article" date="2011" name="J. Bacteriol.">
        <title>Genome sequence of Chthoniobacter flavus Ellin428, an aerobic heterotrophic soil bacterium.</title>
        <authorList>
            <person name="Kant R."/>
            <person name="van Passel M.W."/>
            <person name="Palva A."/>
            <person name="Lucas S."/>
            <person name="Lapidus A."/>
            <person name="Glavina Del Rio T."/>
            <person name="Dalin E."/>
            <person name="Tice H."/>
            <person name="Bruce D."/>
            <person name="Goodwin L."/>
            <person name="Pitluck S."/>
            <person name="Larimer F.W."/>
            <person name="Land M.L."/>
            <person name="Hauser L."/>
            <person name="Sangwan P."/>
            <person name="de Vos W.M."/>
            <person name="Janssen P.H."/>
            <person name="Smidt H."/>
        </authorList>
    </citation>
    <scope>NUCLEOTIDE SEQUENCE [LARGE SCALE GENOMIC DNA]</scope>
    <source>
        <strain evidence="1 2">Ellin428</strain>
    </source>
</reference>